<sequence length="67" mass="7465">MVATGLRVGELCRLRVLDVVTDGTSLRVHGKGSRDRVVYITDLDCAQPFSGWHKGGSALEDRMRRYS</sequence>
<dbReference type="SUPFAM" id="SSF56349">
    <property type="entry name" value="DNA breaking-rejoining enzymes"/>
    <property type="match status" value="1"/>
</dbReference>
<reference evidence="3" key="1">
    <citation type="submission" date="2020-06" db="EMBL/GenBank/DDBJ databases">
        <title>Whole Genome Sequence of Bradyrhizobium sp. Strain 1S1.</title>
        <authorList>
            <person name="Bromfield E.S.P."/>
            <person name="Cloutier S."/>
        </authorList>
    </citation>
    <scope>NUCLEOTIDE SEQUENCE [LARGE SCALE GENOMIC DNA]</scope>
    <source>
        <strain evidence="3">1S1</strain>
    </source>
</reference>
<organism evidence="3">
    <name type="scientific">Bradyrhizobium septentrionale</name>
    <dbReference type="NCBI Taxonomy" id="1404411"/>
    <lineage>
        <taxon>Bacteria</taxon>
        <taxon>Pseudomonadati</taxon>
        <taxon>Pseudomonadota</taxon>
        <taxon>Alphaproteobacteria</taxon>
        <taxon>Hyphomicrobiales</taxon>
        <taxon>Nitrobacteraceae</taxon>
        <taxon>Bradyrhizobium</taxon>
    </lineage>
</organism>
<evidence type="ECO:0000256" key="1">
    <source>
        <dbReference type="ARBA" id="ARBA00023172"/>
    </source>
</evidence>
<dbReference type="Pfam" id="PF00589">
    <property type="entry name" value="Phage_integrase"/>
    <property type="match status" value="1"/>
</dbReference>
<dbReference type="GO" id="GO:0006310">
    <property type="term" value="P:DNA recombination"/>
    <property type="evidence" value="ECO:0007669"/>
    <property type="project" value="UniProtKB-KW"/>
</dbReference>
<feature type="domain" description="Tyr recombinase" evidence="2">
    <location>
        <begin position="1"/>
        <end position="67"/>
    </location>
</feature>
<dbReference type="AlphaFoldDB" id="A0A974A6U4"/>
<dbReference type="Gene3D" id="1.10.443.10">
    <property type="entry name" value="Intergrase catalytic core"/>
    <property type="match status" value="1"/>
</dbReference>
<dbReference type="InterPro" id="IPR013762">
    <property type="entry name" value="Integrase-like_cat_sf"/>
</dbReference>
<dbReference type="GO" id="GO:0015074">
    <property type="term" value="P:DNA integration"/>
    <property type="evidence" value="ECO:0007669"/>
    <property type="project" value="InterPro"/>
</dbReference>
<dbReference type="PROSITE" id="PS51898">
    <property type="entry name" value="TYR_RECOMBINASE"/>
    <property type="match status" value="1"/>
</dbReference>
<protein>
    <submittedName>
        <fullName evidence="3">Tyrosine-type recombinase/integrase</fullName>
    </submittedName>
</protein>
<evidence type="ECO:0000259" key="2">
    <source>
        <dbReference type="PROSITE" id="PS51898"/>
    </source>
</evidence>
<evidence type="ECO:0000313" key="3">
    <source>
        <dbReference type="EMBL" id="NVI50728.1"/>
    </source>
</evidence>
<keyword evidence="1" id="KW-0233">DNA recombination</keyword>
<gene>
    <name evidence="3" type="ORF">HAP48_050000</name>
</gene>
<dbReference type="GO" id="GO:0003677">
    <property type="term" value="F:DNA binding"/>
    <property type="evidence" value="ECO:0007669"/>
    <property type="project" value="InterPro"/>
</dbReference>
<comment type="caution">
    <text evidence="3">The sequence shown here is derived from an EMBL/GenBank/DDBJ whole genome shotgun (WGS) entry which is preliminary data.</text>
</comment>
<proteinExistence type="predicted"/>
<accession>A0A974A6U4</accession>
<dbReference type="InterPro" id="IPR002104">
    <property type="entry name" value="Integrase_catalytic"/>
</dbReference>
<dbReference type="EMBL" id="JAAOLE020000002">
    <property type="protein sequence ID" value="NVI50728.1"/>
    <property type="molecule type" value="Genomic_DNA"/>
</dbReference>
<name>A0A974A6U4_9BRAD</name>
<dbReference type="InterPro" id="IPR011010">
    <property type="entry name" value="DNA_brk_join_enz"/>
</dbReference>